<reference evidence="2 3" key="1">
    <citation type="submission" date="2018-03" db="EMBL/GenBank/DDBJ databases">
        <title>Genome sequencing of Phreatobacter sp.</title>
        <authorList>
            <person name="Kim S.-J."/>
            <person name="Heo J."/>
            <person name="Kwon S.-W."/>
        </authorList>
    </citation>
    <scope>NUCLEOTIDE SEQUENCE [LARGE SCALE GENOMIC DNA]</scope>
    <source>
        <strain evidence="2 3">S-12</strain>
    </source>
</reference>
<dbReference type="Pfam" id="PF03473">
    <property type="entry name" value="MOSC"/>
    <property type="match status" value="1"/>
</dbReference>
<dbReference type="Gene3D" id="2.40.33.20">
    <property type="entry name" value="PK beta-barrel domain-like"/>
    <property type="match status" value="1"/>
</dbReference>
<dbReference type="EMBL" id="CP027668">
    <property type="protein sequence ID" value="AVO44986.1"/>
    <property type="molecule type" value="Genomic_DNA"/>
</dbReference>
<dbReference type="GO" id="GO:0030170">
    <property type="term" value="F:pyridoxal phosphate binding"/>
    <property type="evidence" value="ECO:0007669"/>
    <property type="project" value="InterPro"/>
</dbReference>
<evidence type="ECO:0000259" key="1">
    <source>
        <dbReference type="PROSITE" id="PS51340"/>
    </source>
</evidence>
<dbReference type="InterPro" id="IPR011037">
    <property type="entry name" value="Pyrv_Knase-like_insert_dom_sf"/>
</dbReference>
<dbReference type="PANTHER" id="PTHR36930">
    <property type="entry name" value="METAL-SULFUR CLUSTER BIOSYNTHESIS PROTEINS YUAD-RELATED"/>
    <property type="match status" value="1"/>
</dbReference>
<dbReference type="OrthoDB" id="9786134at2"/>
<evidence type="ECO:0000313" key="2">
    <source>
        <dbReference type="EMBL" id="AVO44986.1"/>
    </source>
</evidence>
<gene>
    <name evidence="2" type="ORF">C6569_07870</name>
</gene>
<dbReference type="AlphaFoldDB" id="A0A2S0NA61"/>
<evidence type="ECO:0000313" key="3">
    <source>
        <dbReference type="Proteomes" id="UP000237889"/>
    </source>
</evidence>
<dbReference type="PROSITE" id="PS51340">
    <property type="entry name" value="MOSC"/>
    <property type="match status" value="1"/>
</dbReference>
<protein>
    <submittedName>
        <fullName evidence="2">MOSC domain-containing protein</fullName>
    </submittedName>
</protein>
<dbReference type="GO" id="GO:0003824">
    <property type="term" value="F:catalytic activity"/>
    <property type="evidence" value="ECO:0007669"/>
    <property type="project" value="InterPro"/>
</dbReference>
<organism evidence="2 3">
    <name type="scientific">Phreatobacter cathodiphilus</name>
    <dbReference type="NCBI Taxonomy" id="1868589"/>
    <lineage>
        <taxon>Bacteria</taxon>
        <taxon>Pseudomonadati</taxon>
        <taxon>Pseudomonadota</taxon>
        <taxon>Alphaproteobacteria</taxon>
        <taxon>Hyphomicrobiales</taxon>
        <taxon>Phreatobacteraceae</taxon>
        <taxon>Phreatobacter</taxon>
    </lineage>
</organism>
<dbReference type="PANTHER" id="PTHR36930:SF1">
    <property type="entry name" value="MOSC DOMAIN-CONTAINING PROTEIN"/>
    <property type="match status" value="1"/>
</dbReference>
<feature type="domain" description="MOSC" evidence="1">
    <location>
        <begin position="18"/>
        <end position="166"/>
    </location>
</feature>
<dbReference type="RefSeq" id="WP_106748327.1">
    <property type="nucleotide sequence ID" value="NZ_CP027668.1"/>
</dbReference>
<name>A0A2S0NA61_9HYPH</name>
<dbReference type="InterPro" id="IPR052716">
    <property type="entry name" value="MOSC_domain"/>
</dbReference>
<dbReference type="Proteomes" id="UP000237889">
    <property type="component" value="Chromosome"/>
</dbReference>
<dbReference type="InterPro" id="IPR005302">
    <property type="entry name" value="MoCF_Sase_C"/>
</dbReference>
<dbReference type="SUPFAM" id="SSF50800">
    <property type="entry name" value="PK beta-barrel domain-like"/>
    <property type="match status" value="1"/>
</dbReference>
<dbReference type="KEGG" id="phr:C6569_07870"/>
<sequence>MGKVISVSLDRRHRFSKASVPQITLIAGEGVAGDAHCGVTVKHRSRARFNPTLPNLRQVHLIHAELFDELAAKGFSVAPAELGENITTSGIDLLGLPTGARLSIGDAVIEITGLRNPCIQMDRFQDGLMQATLDRDAEGNLVRKAGIMGIVVAGGAVRPGDAIAVTLPEGPHRPLQKV</sequence>
<dbReference type="GO" id="GO:0030151">
    <property type="term" value="F:molybdenum ion binding"/>
    <property type="evidence" value="ECO:0007669"/>
    <property type="project" value="InterPro"/>
</dbReference>
<keyword evidence="3" id="KW-1185">Reference proteome</keyword>
<accession>A0A2S0NA61</accession>
<proteinExistence type="predicted"/>